<reference evidence="3" key="1">
    <citation type="submission" date="2020-06" db="EMBL/GenBank/DDBJ databases">
        <authorList>
            <person name="Li T."/>
            <person name="Hu X."/>
            <person name="Zhang T."/>
            <person name="Song X."/>
            <person name="Zhang H."/>
            <person name="Dai N."/>
            <person name="Sheng W."/>
            <person name="Hou X."/>
            <person name="Wei L."/>
        </authorList>
    </citation>
    <scope>NUCLEOTIDE SEQUENCE</scope>
    <source>
        <strain evidence="3">G01</strain>
        <tissue evidence="3">Leaf</tissue>
    </source>
</reference>
<evidence type="ECO:0000259" key="2">
    <source>
        <dbReference type="Pfam" id="PF22936"/>
    </source>
</evidence>
<evidence type="ECO:0000313" key="3">
    <source>
        <dbReference type="EMBL" id="KAL0349309.1"/>
    </source>
</evidence>
<dbReference type="Pfam" id="PF22936">
    <property type="entry name" value="Pol_BBD"/>
    <property type="match status" value="1"/>
</dbReference>
<proteinExistence type="predicted"/>
<feature type="region of interest" description="Disordered" evidence="1">
    <location>
        <begin position="123"/>
        <end position="142"/>
    </location>
</feature>
<accession>A0AAW2NZZ2</accession>
<feature type="region of interest" description="Disordered" evidence="1">
    <location>
        <begin position="53"/>
        <end position="73"/>
    </location>
</feature>
<feature type="compositionally biased region" description="Basic and acidic residues" evidence="1">
    <location>
        <begin position="61"/>
        <end position="73"/>
    </location>
</feature>
<organism evidence="3">
    <name type="scientific">Sesamum angustifolium</name>
    <dbReference type="NCBI Taxonomy" id="2727405"/>
    <lineage>
        <taxon>Eukaryota</taxon>
        <taxon>Viridiplantae</taxon>
        <taxon>Streptophyta</taxon>
        <taxon>Embryophyta</taxon>
        <taxon>Tracheophyta</taxon>
        <taxon>Spermatophyta</taxon>
        <taxon>Magnoliopsida</taxon>
        <taxon>eudicotyledons</taxon>
        <taxon>Gunneridae</taxon>
        <taxon>Pentapetalae</taxon>
        <taxon>asterids</taxon>
        <taxon>lamiids</taxon>
        <taxon>Lamiales</taxon>
        <taxon>Pedaliaceae</taxon>
        <taxon>Sesamum</taxon>
    </lineage>
</organism>
<dbReference type="InterPro" id="IPR054722">
    <property type="entry name" value="PolX-like_BBD"/>
</dbReference>
<name>A0AAW2NZZ2_9LAMI</name>
<sequence length="248" mass="27929">MSMPVTRTLSDLSKMEPLDRTNYKRWSQKLLIFFKQLDVDYVVIQNPPETTADTTTIGTTKSEDEAKHKYDGDNKTVLPKQREKFKRNNHHKSFKAPDGKIQKTKQLCYCCGKPEHKANQYYQRKDQQKASQKPATQGTPQINLAEKDNEIIAAVVVEANLVENKEDWILDTGASRHFCSNKALFHELLETMDGECVFMGNSTTAGVLGKGKILLKLTPGKTLALIDVLYVLSLRRNLVSGSLLNKAG</sequence>
<dbReference type="AlphaFoldDB" id="A0AAW2NZZ2"/>
<comment type="caution">
    <text evidence="3">The sequence shown here is derived from an EMBL/GenBank/DDBJ whole genome shotgun (WGS) entry which is preliminary data.</text>
</comment>
<gene>
    <name evidence="3" type="ORF">Sangu_1158700</name>
</gene>
<evidence type="ECO:0000256" key="1">
    <source>
        <dbReference type="SAM" id="MobiDB-lite"/>
    </source>
</evidence>
<feature type="domain" description="Retrovirus-related Pol polyprotein from transposon TNT 1-94-like beta-barrel" evidence="2">
    <location>
        <begin position="168"/>
        <end position="248"/>
    </location>
</feature>
<dbReference type="EMBL" id="JACGWK010000006">
    <property type="protein sequence ID" value="KAL0349309.1"/>
    <property type="molecule type" value="Genomic_DNA"/>
</dbReference>
<protein>
    <recommendedName>
        <fullName evidence="2">Retrovirus-related Pol polyprotein from transposon TNT 1-94-like beta-barrel domain-containing protein</fullName>
    </recommendedName>
</protein>
<dbReference type="PANTHER" id="PTHR47592">
    <property type="entry name" value="PBF68 PROTEIN"/>
    <property type="match status" value="1"/>
</dbReference>
<feature type="compositionally biased region" description="Polar residues" evidence="1">
    <location>
        <begin position="129"/>
        <end position="142"/>
    </location>
</feature>
<dbReference type="PANTHER" id="PTHR47592:SF30">
    <property type="entry name" value="CCHC-TYPE DOMAIN-CONTAINING PROTEIN"/>
    <property type="match status" value="1"/>
</dbReference>
<reference evidence="3" key="2">
    <citation type="journal article" date="2024" name="Plant">
        <title>Genomic evolution and insights into agronomic trait innovations of Sesamum species.</title>
        <authorList>
            <person name="Miao H."/>
            <person name="Wang L."/>
            <person name="Qu L."/>
            <person name="Liu H."/>
            <person name="Sun Y."/>
            <person name="Le M."/>
            <person name="Wang Q."/>
            <person name="Wei S."/>
            <person name="Zheng Y."/>
            <person name="Lin W."/>
            <person name="Duan Y."/>
            <person name="Cao H."/>
            <person name="Xiong S."/>
            <person name="Wang X."/>
            <person name="Wei L."/>
            <person name="Li C."/>
            <person name="Ma Q."/>
            <person name="Ju M."/>
            <person name="Zhao R."/>
            <person name="Li G."/>
            <person name="Mu C."/>
            <person name="Tian Q."/>
            <person name="Mei H."/>
            <person name="Zhang T."/>
            <person name="Gao T."/>
            <person name="Zhang H."/>
        </authorList>
    </citation>
    <scope>NUCLEOTIDE SEQUENCE</scope>
    <source>
        <strain evidence="3">G01</strain>
    </source>
</reference>